<dbReference type="EMBL" id="JADPKZ010000028">
    <property type="protein sequence ID" value="MBF8376807.1"/>
    <property type="molecule type" value="Genomic_DNA"/>
</dbReference>
<keyword evidence="1" id="KW-0812">Transmembrane</keyword>
<evidence type="ECO:0000313" key="3">
    <source>
        <dbReference type="Proteomes" id="UP000642910"/>
    </source>
</evidence>
<keyword evidence="1" id="KW-0472">Membrane</keyword>
<sequence>MRRWTRVGCLRWRRAGTGTTALMVNAIWAIAGIGVSASGATLLVLALHNNIIPEAIQAFTAMFGS</sequence>
<organism evidence="2 3">
    <name type="scientific">Alicyclobacillus mali</name>
    <name type="common">ex Roth et al. 2021</name>
    <dbReference type="NCBI Taxonomy" id="1123961"/>
    <lineage>
        <taxon>Bacteria</taxon>
        <taxon>Bacillati</taxon>
        <taxon>Bacillota</taxon>
        <taxon>Bacilli</taxon>
        <taxon>Bacillales</taxon>
        <taxon>Alicyclobacillaceae</taxon>
        <taxon>Alicyclobacillus</taxon>
    </lineage>
</organism>
<accession>A0ABS0F0J9</accession>
<proteinExistence type="predicted"/>
<comment type="caution">
    <text evidence="2">The sequence shown here is derived from an EMBL/GenBank/DDBJ whole genome shotgun (WGS) entry which is preliminary data.</text>
</comment>
<gene>
    <name evidence="2" type="ORF">IW967_02830</name>
</gene>
<protein>
    <submittedName>
        <fullName evidence="2">Uncharacterized protein</fullName>
    </submittedName>
</protein>
<keyword evidence="3" id="KW-1185">Reference proteome</keyword>
<reference evidence="2 3" key="1">
    <citation type="submission" date="2020-11" db="EMBL/GenBank/DDBJ databases">
        <title>Genomic insight of Alicyclobacillus mali FL 18 reveals a new arsenic-resistant strain, with potential in environmental biotechnology.</title>
        <authorList>
            <person name="Fiorentino G."/>
            <person name="Gallo G."/>
            <person name="Aulitto M."/>
        </authorList>
    </citation>
    <scope>NUCLEOTIDE SEQUENCE [LARGE SCALE GENOMIC DNA]</scope>
    <source>
        <strain evidence="2 3">FL 18</strain>
    </source>
</reference>
<evidence type="ECO:0000256" key="1">
    <source>
        <dbReference type="SAM" id="Phobius"/>
    </source>
</evidence>
<feature type="transmembrane region" description="Helical" evidence="1">
    <location>
        <begin position="21"/>
        <end position="47"/>
    </location>
</feature>
<keyword evidence="1" id="KW-1133">Transmembrane helix</keyword>
<evidence type="ECO:0000313" key="2">
    <source>
        <dbReference type="EMBL" id="MBF8376807.1"/>
    </source>
</evidence>
<dbReference type="RefSeq" id="WP_041695210.1">
    <property type="nucleotide sequence ID" value="NZ_JADPKZ010000028.1"/>
</dbReference>
<name>A0ABS0F0J9_9BACL</name>
<dbReference type="Proteomes" id="UP000642910">
    <property type="component" value="Unassembled WGS sequence"/>
</dbReference>